<protein>
    <recommendedName>
        <fullName evidence="4">Allene oxide cyclase</fullName>
    </recommendedName>
</protein>
<gene>
    <name evidence="2" type="ORF">N864_11635</name>
</gene>
<feature type="signal peptide" evidence="1">
    <location>
        <begin position="1"/>
        <end position="22"/>
    </location>
</feature>
<accession>W9GPF3</accession>
<organism evidence="2 3">
    <name type="scientific">Intrasporangium chromatireducens Q5-1</name>
    <dbReference type="NCBI Taxonomy" id="584657"/>
    <lineage>
        <taxon>Bacteria</taxon>
        <taxon>Bacillati</taxon>
        <taxon>Actinomycetota</taxon>
        <taxon>Actinomycetes</taxon>
        <taxon>Micrococcales</taxon>
        <taxon>Intrasporangiaceae</taxon>
        <taxon>Intrasporangium</taxon>
    </lineage>
</organism>
<reference evidence="3" key="1">
    <citation type="submission" date="2013-08" db="EMBL/GenBank/DDBJ databases">
        <title>Intrasporangium oryzae NRRL B-24470.</title>
        <authorList>
            <person name="Liu H."/>
            <person name="Wang G."/>
        </authorList>
    </citation>
    <scope>NUCLEOTIDE SEQUENCE [LARGE SCALE GENOMIC DNA]</scope>
    <source>
        <strain evidence="3">Q5-1</strain>
    </source>
</reference>
<name>W9GPF3_9MICO</name>
<keyword evidence="1" id="KW-0732">Signal</keyword>
<proteinExistence type="predicted"/>
<evidence type="ECO:0000313" key="2">
    <source>
        <dbReference type="EMBL" id="EWT07990.1"/>
    </source>
</evidence>
<evidence type="ECO:0000256" key="1">
    <source>
        <dbReference type="SAM" id="SignalP"/>
    </source>
</evidence>
<keyword evidence="3" id="KW-1185">Reference proteome</keyword>
<comment type="caution">
    <text evidence="2">The sequence shown here is derived from an EMBL/GenBank/DDBJ whole genome shotgun (WGS) entry which is preliminary data.</text>
</comment>
<sequence length="155" mass="15636">MAAVAAVGALGLTAVAAGSARAAAQTDSFRITQDVTGDVFTCAAPLGNLTVTQGSITMSQNMTIDGQGIFHVTGTIVPHNVTLVDASGGTYTVSGASWFGGKAVDENNPLVFTETDHFVLHSSTGGVAGKVQMVSHSSPGSTFTFDLGSCEQPQG</sequence>
<evidence type="ECO:0000313" key="3">
    <source>
        <dbReference type="Proteomes" id="UP000019494"/>
    </source>
</evidence>
<feature type="chain" id="PRO_5004923091" description="Allene oxide cyclase" evidence="1">
    <location>
        <begin position="23"/>
        <end position="155"/>
    </location>
</feature>
<dbReference type="Proteomes" id="UP000019494">
    <property type="component" value="Unassembled WGS sequence"/>
</dbReference>
<dbReference type="EMBL" id="AWQS01000001">
    <property type="protein sequence ID" value="EWT07990.1"/>
    <property type="molecule type" value="Genomic_DNA"/>
</dbReference>
<evidence type="ECO:0008006" key="4">
    <source>
        <dbReference type="Google" id="ProtNLM"/>
    </source>
</evidence>
<dbReference type="AlphaFoldDB" id="W9GPF3"/>